<sequence length="304" mass="30916">MTAGRFGEVDHDLLADYVGGALEGTPDEATVARLVTEDPTWTRAYDELAAAMDRVGSTLAAWGEPTPTMPQAVADRLTAALAGAGPAAPPTVPGQAGGEPNRTVAVIGASPRPATPGQRRRRWSRRTAPVLVATAAMVAAGFGVTQFVGIGAGPQDAGSAPENAVAGAAPTGAFRLITEPVRTDTSYTPDTVGTAIPRPSLFGATGSPDGQSGTESGPRRPAPSSGLNRLTGRAALDACLEAVGTAHGRGRIIVDRVEYAVFQDAPALVVGLTDAEGTRWIVVTGPECGVPGSGADTRYRTRVG</sequence>
<dbReference type="EMBL" id="FMHW01000002">
    <property type="protein sequence ID" value="SCL38753.1"/>
    <property type="molecule type" value="Genomic_DNA"/>
</dbReference>
<organism evidence="3 4">
    <name type="scientific">Micromonospora pallida</name>
    <dbReference type="NCBI Taxonomy" id="145854"/>
    <lineage>
        <taxon>Bacteria</taxon>
        <taxon>Bacillati</taxon>
        <taxon>Actinomycetota</taxon>
        <taxon>Actinomycetes</taxon>
        <taxon>Micromonosporales</taxon>
        <taxon>Micromonosporaceae</taxon>
        <taxon>Micromonospora</taxon>
    </lineage>
</organism>
<dbReference type="OrthoDB" id="3404896at2"/>
<proteinExistence type="predicted"/>
<protein>
    <submittedName>
        <fullName evidence="3">Uncharacterized protein</fullName>
    </submittedName>
</protein>
<keyword evidence="2" id="KW-1133">Transmembrane helix</keyword>
<feature type="transmembrane region" description="Helical" evidence="2">
    <location>
        <begin position="128"/>
        <end position="149"/>
    </location>
</feature>
<dbReference type="STRING" id="145854.GA0074692_5123"/>
<evidence type="ECO:0000256" key="1">
    <source>
        <dbReference type="SAM" id="MobiDB-lite"/>
    </source>
</evidence>
<name>A0A1C6TB65_9ACTN</name>
<reference evidence="4" key="1">
    <citation type="submission" date="2016-06" db="EMBL/GenBank/DDBJ databases">
        <authorList>
            <person name="Varghese N."/>
            <person name="Submissions Spin"/>
        </authorList>
    </citation>
    <scope>NUCLEOTIDE SEQUENCE [LARGE SCALE GENOMIC DNA]</scope>
    <source>
        <strain evidence="4">DSM 43817</strain>
    </source>
</reference>
<keyword evidence="2" id="KW-0812">Transmembrane</keyword>
<keyword evidence="2" id="KW-0472">Membrane</keyword>
<dbReference type="RefSeq" id="WP_091648232.1">
    <property type="nucleotide sequence ID" value="NZ_FMHW01000002.1"/>
</dbReference>
<gene>
    <name evidence="3" type="ORF">GA0074692_5123</name>
</gene>
<evidence type="ECO:0000256" key="2">
    <source>
        <dbReference type="SAM" id="Phobius"/>
    </source>
</evidence>
<dbReference type="AlphaFoldDB" id="A0A1C6TB65"/>
<feature type="region of interest" description="Disordered" evidence="1">
    <location>
        <begin position="84"/>
        <end position="123"/>
    </location>
</feature>
<feature type="region of interest" description="Disordered" evidence="1">
    <location>
        <begin position="184"/>
        <end position="228"/>
    </location>
</feature>
<evidence type="ECO:0000313" key="3">
    <source>
        <dbReference type="EMBL" id="SCL38753.1"/>
    </source>
</evidence>
<dbReference type="Proteomes" id="UP000198959">
    <property type="component" value="Unassembled WGS sequence"/>
</dbReference>
<keyword evidence="4" id="KW-1185">Reference proteome</keyword>
<evidence type="ECO:0000313" key="4">
    <source>
        <dbReference type="Proteomes" id="UP000198959"/>
    </source>
</evidence>
<accession>A0A1C6TB65</accession>